<comment type="similarity">
    <text evidence="3">Belongs to the methyl-accepting chemotaxis (MCP) protein family.</text>
</comment>
<dbReference type="Gene3D" id="1.10.287.950">
    <property type="entry name" value="Methyl-accepting chemotaxis protein"/>
    <property type="match status" value="1"/>
</dbReference>
<dbReference type="Pfam" id="PF00015">
    <property type="entry name" value="MCPsignal"/>
    <property type="match status" value="1"/>
</dbReference>
<keyword evidence="5" id="KW-0175">Coiled coil</keyword>
<dbReference type="CDD" id="cd11386">
    <property type="entry name" value="MCP_signal"/>
    <property type="match status" value="1"/>
</dbReference>
<dbReference type="Proteomes" id="UP000036850">
    <property type="component" value="Unassembled WGS sequence"/>
</dbReference>
<dbReference type="OrthoDB" id="9806704at2"/>
<dbReference type="PANTHER" id="PTHR32089:SF120">
    <property type="entry name" value="METHYL-ACCEPTING CHEMOTAXIS PROTEIN TLPQ"/>
    <property type="match status" value="1"/>
</dbReference>
<evidence type="ECO:0000259" key="8">
    <source>
        <dbReference type="PROSITE" id="PS50111"/>
    </source>
</evidence>
<dbReference type="Gene3D" id="3.30.450.20">
    <property type="entry name" value="PAS domain"/>
    <property type="match status" value="1"/>
</dbReference>
<sequence length="768" mass="84462">MSIKLKLIVSVSALVTVVLIILSISVGIITQKDVASTLTMQIQHRLVGLRDAKKEQLTAYFDFINGQLLTLAQSEATRDAAVRFTSAFKHTGELPDERALERYYREEFGQIFERRNGTPTDTLSLLDALDAPARYWQDKYIAQNTHPLGSKNALNSLHDGSEYDSAHRLHHPFFNTFLAQFGYYDIFIVDAQSGHVVYSVFKELDYATSLLRGPYAQSGLGAVFRAARTLPEGEVAFADFEPYSPSYNAAASFIATPIVRNSETLAVLVFQMPIDRLNDILTYQQNWRARGLGESGETYLVGSDFKMRSMSRFLLEDKASYLQVLEQARVDPAVIAAIDRFDTSVGLQTVRTQAVEAALSGQSGFAIIQDYRNVAVASAYTDVEINGKTWALMSELDQSEAFADVAEITKQITTVAIVITVVLIIIALIIAWAMGNVIATPIQRMSHFINQVATSLDLTLRFDESGNQDELGQVERALNSMFETFSDTLNQVNANAETLSNQMAQLQSNFTELTNKSDNQTDLTVHIAAAMEQMAATSEDVAKNAQYTSEASHDAVSASRQGKSNVDKNMQSSRSLEQAMELTMQQMSSLQEQSNNISQVLEVIQTIAEQTNLLALNAAIEAARAGEQGRGFSVVADEVRSLAQRTQQSTEEINRMIQSLQSGAASAMSAIHEAHALTENNLSSTDCTRDSLQQINDQICKIEAFNEQMATAATEQSAVAKDVTQQISDITTLAQANCVILTEVNSMASAADEDALLLKQQISKFHLE</sequence>
<evidence type="ECO:0000256" key="3">
    <source>
        <dbReference type="ARBA" id="ARBA00029447"/>
    </source>
</evidence>
<organism evidence="10 11">
    <name type="scientific">Pseudoalteromonas rubra</name>
    <dbReference type="NCBI Taxonomy" id="43658"/>
    <lineage>
        <taxon>Bacteria</taxon>
        <taxon>Pseudomonadati</taxon>
        <taxon>Pseudomonadota</taxon>
        <taxon>Gammaproteobacteria</taxon>
        <taxon>Alteromonadales</taxon>
        <taxon>Pseudoalteromonadaceae</taxon>
        <taxon>Pseudoalteromonas</taxon>
    </lineage>
</organism>
<evidence type="ECO:0000256" key="5">
    <source>
        <dbReference type="SAM" id="Coils"/>
    </source>
</evidence>
<evidence type="ECO:0000256" key="6">
    <source>
        <dbReference type="SAM" id="MobiDB-lite"/>
    </source>
</evidence>
<dbReference type="GO" id="GO:0007165">
    <property type="term" value="P:signal transduction"/>
    <property type="evidence" value="ECO:0007669"/>
    <property type="project" value="UniProtKB-KW"/>
</dbReference>
<feature type="transmembrane region" description="Helical" evidence="7">
    <location>
        <begin position="415"/>
        <end position="439"/>
    </location>
</feature>
<comment type="caution">
    <text evidence="10">The sequence shown here is derived from an EMBL/GenBank/DDBJ whole genome shotgun (WGS) entry which is preliminary data.</text>
</comment>
<name>A0A0L0EPC3_9GAMM</name>
<dbReference type="SMART" id="SM00283">
    <property type="entry name" value="MA"/>
    <property type="match status" value="1"/>
</dbReference>
<evidence type="ECO:0000256" key="4">
    <source>
        <dbReference type="PROSITE-ProRule" id="PRU00284"/>
    </source>
</evidence>
<keyword evidence="7" id="KW-0812">Transmembrane</keyword>
<dbReference type="PATRIC" id="fig|43658.6.peg.5253"/>
<evidence type="ECO:0000256" key="7">
    <source>
        <dbReference type="SAM" id="Phobius"/>
    </source>
</evidence>
<dbReference type="GO" id="GO:0016020">
    <property type="term" value="C:membrane"/>
    <property type="evidence" value="ECO:0007669"/>
    <property type="project" value="UniProtKB-SubCell"/>
</dbReference>
<accession>A0A0L0EPC3</accession>
<evidence type="ECO:0000256" key="2">
    <source>
        <dbReference type="ARBA" id="ARBA00023224"/>
    </source>
</evidence>
<dbReference type="CDD" id="cd06225">
    <property type="entry name" value="HAMP"/>
    <property type="match status" value="1"/>
</dbReference>
<evidence type="ECO:0008006" key="12">
    <source>
        <dbReference type="Google" id="ProtNLM"/>
    </source>
</evidence>
<dbReference type="PROSITE" id="PS50111">
    <property type="entry name" value="CHEMOTAXIS_TRANSDUC_2"/>
    <property type="match status" value="1"/>
</dbReference>
<feature type="coiled-coil region" evidence="5">
    <location>
        <begin position="489"/>
        <end position="516"/>
    </location>
</feature>
<dbReference type="AlphaFoldDB" id="A0A0L0EPC3"/>
<protein>
    <recommendedName>
        <fullName evidence="12">Methyl-accepting chemotaxis protein</fullName>
    </recommendedName>
</protein>
<comment type="subcellular location">
    <subcellularLocation>
        <location evidence="1">Membrane</location>
    </subcellularLocation>
</comment>
<gene>
    <name evidence="10" type="ORF">AC626_18175</name>
</gene>
<evidence type="ECO:0000259" key="9">
    <source>
        <dbReference type="PROSITE" id="PS50885"/>
    </source>
</evidence>
<feature type="compositionally biased region" description="Polar residues" evidence="6">
    <location>
        <begin position="558"/>
        <end position="572"/>
    </location>
</feature>
<dbReference type="SMART" id="SM00304">
    <property type="entry name" value="HAMP"/>
    <property type="match status" value="1"/>
</dbReference>
<dbReference type="GO" id="GO:0006935">
    <property type="term" value="P:chemotaxis"/>
    <property type="evidence" value="ECO:0007669"/>
    <property type="project" value="UniProtKB-ARBA"/>
</dbReference>
<keyword evidence="7" id="KW-0472">Membrane</keyword>
<dbReference type="InterPro" id="IPR004089">
    <property type="entry name" value="MCPsignal_dom"/>
</dbReference>
<feature type="domain" description="Methyl-accepting transducer" evidence="8">
    <location>
        <begin position="495"/>
        <end position="731"/>
    </location>
</feature>
<dbReference type="PROSITE" id="PS50885">
    <property type="entry name" value="HAMP"/>
    <property type="match status" value="1"/>
</dbReference>
<reference evidence="11" key="1">
    <citation type="submission" date="2015-07" db="EMBL/GenBank/DDBJ databases">
        <title>Draft genome sequence of a Pseudoalteromonas rubra strain, OCN096, isolated from Kaneohe Bay, Oahu, Hawaii.</title>
        <authorList>
            <person name="Beurmann S."/>
            <person name="Ushijima B."/>
            <person name="Belcaid M."/>
            <person name="Callahan S.M."/>
            <person name="Aeby G.S."/>
        </authorList>
    </citation>
    <scope>NUCLEOTIDE SEQUENCE [LARGE SCALE GENOMIC DNA]</scope>
    <source>
        <strain evidence="11">OCN096</strain>
    </source>
</reference>
<evidence type="ECO:0000313" key="10">
    <source>
        <dbReference type="EMBL" id="KNC66241.1"/>
    </source>
</evidence>
<dbReference type="InterPro" id="IPR003660">
    <property type="entry name" value="HAMP_dom"/>
</dbReference>
<proteinExistence type="inferred from homology"/>
<dbReference type="SUPFAM" id="SSF58104">
    <property type="entry name" value="Methyl-accepting chemotaxis protein (MCP) signaling domain"/>
    <property type="match status" value="1"/>
</dbReference>
<feature type="domain" description="HAMP" evidence="9">
    <location>
        <begin position="436"/>
        <end position="490"/>
    </location>
</feature>
<evidence type="ECO:0000256" key="1">
    <source>
        <dbReference type="ARBA" id="ARBA00004370"/>
    </source>
</evidence>
<keyword evidence="2 4" id="KW-0807">Transducer</keyword>
<evidence type="ECO:0000313" key="11">
    <source>
        <dbReference type="Proteomes" id="UP000036850"/>
    </source>
</evidence>
<dbReference type="FunFam" id="1.10.287.950:FF:000001">
    <property type="entry name" value="Methyl-accepting chemotaxis sensory transducer"/>
    <property type="match status" value="1"/>
</dbReference>
<keyword evidence="7" id="KW-1133">Transmembrane helix</keyword>
<feature type="region of interest" description="Disordered" evidence="6">
    <location>
        <begin position="541"/>
        <end position="572"/>
    </location>
</feature>
<dbReference type="EMBL" id="LFZX01000171">
    <property type="protein sequence ID" value="KNC66241.1"/>
    <property type="molecule type" value="Genomic_DNA"/>
</dbReference>
<dbReference type="PANTHER" id="PTHR32089">
    <property type="entry name" value="METHYL-ACCEPTING CHEMOTAXIS PROTEIN MCPB"/>
    <property type="match status" value="1"/>
</dbReference>